<evidence type="ECO:0000256" key="1">
    <source>
        <dbReference type="ARBA" id="ARBA00004123"/>
    </source>
</evidence>
<dbReference type="Pfam" id="PF00010">
    <property type="entry name" value="HLH"/>
    <property type="match status" value="1"/>
</dbReference>
<comment type="caution">
    <text evidence="6">The sequence shown here is derived from an EMBL/GenBank/DDBJ whole genome shotgun (WGS) entry which is preliminary data.</text>
</comment>
<feature type="domain" description="BHLH" evidence="5">
    <location>
        <begin position="7"/>
        <end position="57"/>
    </location>
</feature>
<reference evidence="6" key="1">
    <citation type="submission" date="2023-05" db="EMBL/GenBank/DDBJ databases">
        <title>Genome and transcriptome analyses reveal genes involved in the formation of fine ridges on petal epidermal cells in Hibiscus trionum.</title>
        <authorList>
            <person name="Koshimizu S."/>
            <person name="Masuda S."/>
            <person name="Ishii T."/>
            <person name="Shirasu K."/>
            <person name="Hoshino A."/>
            <person name="Arita M."/>
        </authorList>
    </citation>
    <scope>NUCLEOTIDE SEQUENCE</scope>
    <source>
        <strain evidence="6">Hamamatsu line</strain>
    </source>
</reference>
<dbReference type="Gene3D" id="4.10.280.10">
    <property type="entry name" value="Helix-loop-helix DNA-binding domain"/>
    <property type="match status" value="1"/>
</dbReference>
<dbReference type="SUPFAM" id="SSF47459">
    <property type="entry name" value="HLH, helix-loop-helix DNA-binding domain"/>
    <property type="match status" value="1"/>
</dbReference>
<dbReference type="GO" id="GO:0000981">
    <property type="term" value="F:DNA-binding transcription factor activity, RNA polymerase II-specific"/>
    <property type="evidence" value="ECO:0007669"/>
    <property type="project" value="TreeGrafter"/>
</dbReference>
<dbReference type="PANTHER" id="PTHR13935">
    <property type="entry name" value="ACHAETE-SCUTE TRANSCRIPTION FACTOR-RELATED"/>
    <property type="match status" value="1"/>
</dbReference>
<dbReference type="Proteomes" id="UP001165190">
    <property type="component" value="Unassembled WGS sequence"/>
</dbReference>
<dbReference type="GO" id="GO:0046983">
    <property type="term" value="F:protein dimerization activity"/>
    <property type="evidence" value="ECO:0007669"/>
    <property type="project" value="InterPro"/>
</dbReference>
<keyword evidence="2" id="KW-0805">Transcription regulation</keyword>
<evidence type="ECO:0000259" key="5">
    <source>
        <dbReference type="PROSITE" id="PS50888"/>
    </source>
</evidence>
<dbReference type="GO" id="GO:0090575">
    <property type="term" value="C:RNA polymerase II transcription regulator complex"/>
    <property type="evidence" value="ECO:0007669"/>
    <property type="project" value="TreeGrafter"/>
</dbReference>
<name>A0A9W7J8F2_HIBTR</name>
<dbReference type="PROSITE" id="PS50888">
    <property type="entry name" value="BHLH"/>
    <property type="match status" value="1"/>
</dbReference>
<keyword evidence="4" id="KW-0539">Nucleus</keyword>
<accession>A0A9W7J8F2</accession>
<keyword evidence="3" id="KW-0804">Transcription</keyword>
<evidence type="ECO:0000256" key="2">
    <source>
        <dbReference type="ARBA" id="ARBA00023015"/>
    </source>
</evidence>
<dbReference type="EMBL" id="BSYR01000050">
    <property type="protein sequence ID" value="GMJ08233.1"/>
    <property type="molecule type" value="Genomic_DNA"/>
</dbReference>
<evidence type="ECO:0000256" key="3">
    <source>
        <dbReference type="ARBA" id="ARBA00023163"/>
    </source>
</evidence>
<proteinExistence type="predicted"/>
<protein>
    <recommendedName>
        <fullName evidence="5">BHLH domain-containing protein</fullName>
    </recommendedName>
</protein>
<sequence length="77" mass="9251">MENGSRPTRINRCLVERERRRHMKALFTKLSTLLPTKPSKMSMPEMVDRAATYVRELQTRIERYEGTKVQLERRLMK</sequence>
<evidence type="ECO:0000313" key="6">
    <source>
        <dbReference type="EMBL" id="GMJ08233.1"/>
    </source>
</evidence>
<dbReference type="InterPro" id="IPR011598">
    <property type="entry name" value="bHLH_dom"/>
</dbReference>
<dbReference type="AlphaFoldDB" id="A0A9W7J8F2"/>
<dbReference type="SMART" id="SM00353">
    <property type="entry name" value="HLH"/>
    <property type="match status" value="1"/>
</dbReference>
<evidence type="ECO:0000256" key="4">
    <source>
        <dbReference type="ARBA" id="ARBA00023242"/>
    </source>
</evidence>
<dbReference type="OrthoDB" id="1870484at2759"/>
<keyword evidence="7" id="KW-1185">Reference proteome</keyword>
<dbReference type="GO" id="GO:0000977">
    <property type="term" value="F:RNA polymerase II transcription regulatory region sequence-specific DNA binding"/>
    <property type="evidence" value="ECO:0007669"/>
    <property type="project" value="TreeGrafter"/>
</dbReference>
<gene>
    <name evidence="6" type="ORF">HRI_004492500</name>
</gene>
<dbReference type="InterPro" id="IPR036638">
    <property type="entry name" value="HLH_DNA-bd_sf"/>
</dbReference>
<evidence type="ECO:0000313" key="7">
    <source>
        <dbReference type="Proteomes" id="UP001165190"/>
    </source>
</evidence>
<dbReference type="InterPro" id="IPR015660">
    <property type="entry name" value="MASH1/Ascl1a-like"/>
</dbReference>
<dbReference type="PANTHER" id="PTHR13935:SF163">
    <property type="entry name" value="TRANSCRIPTION FACTOR ORG2-LIKE"/>
    <property type="match status" value="1"/>
</dbReference>
<organism evidence="6 7">
    <name type="scientific">Hibiscus trionum</name>
    <name type="common">Flower of an hour</name>
    <dbReference type="NCBI Taxonomy" id="183268"/>
    <lineage>
        <taxon>Eukaryota</taxon>
        <taxon>Viridiplantae</taxon>
        <taxon>Streptophyta</taxon>
        <taxon>Embryophyta</taxon>
        <taxon>Tracheophyta</taxon>
        <taxon>Spermatophyta</taxon>
        <taxon>Magnoliopsida</taxon>
        <taxon>eudicotyledons</taxon>
        <taxon>Gunneridae</taxon>
        <taxon>Pentapetalae</taxon>
        <taxon>rosids</taxon>
        <taxon>malvids</taxon>
        <taxon>Malvales</taxon>
        <taxon>Malvaceae</taxon>
        <taxon>Malvoideae</taxon>
        <taxon>Hibiscus</taxon>
    </lineage>
</organism>
<comment type="subcellular location">
    <subcellularLocation>
        <location evidence="1">Nucleus</location>
    </subcellularLocation>
</comment>